<proteinExistence type="inferred from homology"/>
<keyword evidence="10" id="KW-1185">Reference proteome</keyword>
<dbReference type="Gene3D" id="3.30.1780.10">
    <property type="entry name" value="ornithine cyclodeaminase, domain 1"/>
    <property type="match status" value="1"/>
</dbReference>
<dbReference type="GO" id="GO:0016491">
    <property type="term" value="F:oxidoreductase activity"/>
    <property type="evidence" value="ECO:0007669"/>
    <property type="project" value="UniProtKB-KW"/>
</dbReference>
<comment type="catalytic activity">
    <reaction evidence="5">
        <text>L-proline + NADP(+) = 1-pyrroline-2-carboxylate + NADPH + H(+)</text>
        <dbReference type="Rhea" id="RHEA:20317"/>
        <dbReference type="ChEBI" id="CHEBI:15378"/>
        <dbReference type="ChEBI" id="CHEBI:39785"/>
        <dbReference type="ChEBI" id="CHEBI:57783"/>
        <dbReference type="ChEBI" id="CHEBI:58349"/>
        <dbReference type="ChEBI" id="CHEBI:60039"/>
        <dbReference type="EC" id="1.5.1.49"/>
    </reaction>
</comment>
<evidence type="ECO:0000256" key="5">
    <source>
        <dbReference type="ARBA" id="ARBA00052703"/>
    </source>
</evidence>
<dbReference type="GO" id="GO:0005737">
    <property type="term" value="C:cytoplasm"/>
    <property type="evidence" value="ECO:0007669"/>
    <property type="project" value="TreeGrafter"/>
</dbReference>
<gene>
    <name evidence="9" type="ORF">LOX96_09875</name>
</gene>
<dbReference type="Pfam" id="PF02423">
    <property type="entry name" value="OCD_Mu_crystall"/>
    <property type="match status" value="1"/>
</dbReference>
<dbReference type="EMBL" id="JAJKBJ010000010">
    <property type="protein sequence ID" value="MCL9684401.1"/>
    <property type="molecule type" value="Genomic_DNA"/>
</dbReference>
<dbReference type="InterPro" id="IPR023401">
    <property type="entry name" value="ODC_N"/>
</dbReference>
<reference evidence="9" key="1">
    <citation type="submission" date="2021-11" db="EMBL/GenBank/DDBJ databases">
        <title>Legionella maioricencis sp. nov., a new species isolated from hot water samples in Mallorca.</title>
        <authorList>
            <person name="Crespi S."/>
            <person name="Drasar V."/>
            <person name="Salva-Serra F."/>
            <person name="Jaen-Luchoro D."/>
            <person name="Pineiro-Iglesias B."/>
            <person name="Aliaga F."/>
            <person name="Fernandez-Juarez V."/>
            <person name="Coll G."/>
            <person name="Moore E.R.B."/>
            <person name="Bennasar-Figueras A."/>
        </authorList>
    </citation>
    <scope>NUCLEOTIDE SEQUENCE</scope>
    <source>
        <strain evidence="9">HCPI-6</strain>
    </source>
</reference>
<evidence type="ECO:0000256" key="3">
    <source>
        <dbReference type="ARBA" id="ARBA00023027"/>
    </source>
</evidence>
<dbReference type="AlphaFoldDB" id="A0A9X2D0X2"/>
<evidence type="ECO:0000256" key="6">
    <source>
        <dbReference type="ARBA" id="ARBA00067080"/>
    </source>
</evidence>
<dbReference type="PANTHER" id="PTHR13812">
    <property type="entry name" value="KETIMINE REDUCTASE MU-CRYSTALLIN"/>
    <property type="match status" value="1"/>
</dbReference>
<dbReference type="RefSeq" id="WP_250421740.1">
    <property type="nucleotide sequence ID" value="NZ_JAJKBJ010000010.1"/>
</dbReference>
<dbReference type="FunFam" id="3.40.50.720:FF:000311">
    <property type="entry name" value="Ornithine cyclodeaminase"/>
    <property type="match status" value="1"/>
</dbReference>
<evidence type="ECO:0000313" key="9">
    <source>
        <dbReference type="EMBL" id="MCL9684401.1"/>
    </source>
</evidence>
<dbReference type="Gene3D" id="3.40.50.720">
    <property type="entry name" value="NAD(P)-binding Rossmann-like Domain"/>
    <property type="match status" value="1"/>
</dbReference>
<dbReference type="GO" id="GO:0019752">
    <property type="term" value="P:carboxylic acid metabolic process"/>
    <property type="evidence" value="ECO:0007669"/>
    <property type="project" value="UniProtKB-ARBA"/>
</dbReference>
<dbReference type="InterPro" id="IPR003462">
    <property type="entry name" value="ODC_Mu_crystall"/>
</dbReference>
<dbReference type="EC" id="1.5.1.49" evidence="6"/>
<protein>
    <recommendedName>
        <fullName evidence="7">Delta(1)-pyrroline-2-carboxylate reductase</fullName>
        <ecNumber evidence="6">1.5.1.49</ecNumber>
    </recommendedName>
    <alternativeName>
        <fullName evidence="8">Proline ketimine reductase</fullName>
    </alternativeName>
</protein>
<evidence type="ECO:0000256" key="8">
    <source>
        <dbReference type="ARBA" id="ARBA00078572"/>
    </source>
</evidence>
<evidence type="ECO:0000256" key="4">
    <source>
        <dbReference type="ARBA" id="ARBA00050354"/>
    </source>
</evidence>
<dbReference type="PIRSF" id="PIRSF001439">
    <property type="entry name" value="CryM"/>
    <property type="match status" value="1"/>
</dbReference>
<evidence type="ECO:0000313" key="10">
    <source>
        <dbReference type="Proteomes" id="UP001139721"/>
    </source>
</evidence>
<evidence type="ECO:0000256" key="2">
    <source>
        <dbReference type="ARBA" id="ARBA00023002"/>
    </source>
</evidence>
<sequence length="323" mass="35361">MSFMVLSQREVQQCIDMKQAITVMEEAFKESYLRQTILPLRTPVAVEKENALMLTMPAYLSQKNALGLKVISVFPNNTAKKKPAINGVMLLLNEETGEAQAIMEAGYLTAMRTGAVSGLATKYLAKENANEVAIIGSGVQAVTQLEAVASVRPIRNVSIWSRSFENSKRFAQKIEDKYEVECHQTIREAVKNADVICTATASTEPLICLADLKPDVHINAVGSHTRKMREINNDVMAKAVIVVDQLEAALSEAGEVISALEERCIRQEDIKELGAIVNANQTPNQKRITLFKSVGLAIQDISIAHAVYMNALKQGLGTSLSLM</sequence>
<comment type="catalytic activity">
    <reaction evidence="4">
        <text>L-proline + NAD(+) = 1-pyrroline-2-carboxylate + NADH + H(+)</text>
        <dbReference type="Rhea" id="RHEA:20321"/>
        <dbReference type="ChEBI" id="CHEBI:15378"/>
        <dbReference type="ChEBI" id="CHEBI:39785"/>
        <dbReference type="ChEBI" id="CHEBI:57540"/>
        <dbReference type="ChEBI" id="CHEBI:57945"/>
        <dbReference type="ChEBI" id="CHEBI:60039"/>
        <dbReference type="EC" id="1.5.1.49"/>
    </reaction>
</comment>
<comment type="caution">
    <text evidence="9">The sequence shown here is derived from an EMBL/GenBank/DDBJ whole genome shotgun (WGS) entry which is preliminary data.</text>
</comment>
<organism evidence="9 10">
    <name type="scientific">Legionella maioricensis</name>
    <dbReference type="NCBI Taxonomy" id="2896528"/>
    <lineage>
        <taxon>Bacteria</taxon>
        <taxon>Pseudomonadati</taxon>
        <taxon>Pseudomonadota</taxon>
        <taxon>Gammaproteobacteria</taxon>
        <taxon>Legionellales</taxon>
        <taxon>Legionellaceae</taxon>
        <taxon>Legionella</taxon>
    </lineage>
</organism>
<keyword evidence="3" id="KW-0520">NAD</keyword>
<dbReference type="SUPFAM" id="SSF51735">
    <property type="entry name" value="NAD(P)-binding Rossmann-fold domains"/>
    <property type="match status" value="1"/>
</dbReference>
<dbReference type="PANTHER" id="PTHR13812:SF19">
    <property type="entry name" value="KETIMINE REDUCTASE MU-CRYSTALLIN"/>
    <property type="match status" value="1"/>
</dbReference>
<comment type="similarity">
    <text evidence="1">Belongs to the ornithine cyclodeaminase/mu-crystallin family.</text>
</comment>
<evidence type="ECO:0000256" key="7">
    <source>
        <dbReference type="ARBA" id="ARBA00070669"/>
    </source>
</evidence>
<dbReference type="Proteomes" id="UP001139721">
    <property type="component" value="Unassembled WGS sequence"/>
</dbReference>
<dbReference type="InterPro" id="IPR036291">
    <property type="entry name" value="NAD(P)-bd_dom_sf"/>
</dbReference>
<dbReference type="FunFam" id="3.30.1780.10:FF:000002">
    <property type="entry name" value="Ornithine cyclodeaminase"/>
    <property type="match status" value="1"/>
</dbReference>
<name>A0A9X2D0X2_9GAMM</name>
<accession>A0A9X2D0X2</accession>
<keyword evidence="2" id="KW-0560">Oxidoreductase</keyword>
<evidence type="ECO:0000256" key="1">
    <source>
        <dbReference type="ARBA" id="ARBA00008903"/>
    </source>
</evidence>